<dbReference type="InterPro" id="IPR011051">
    <property type="entry name" value="RmlC_Cupin_sf"/>
</dbReference>
<dbReference type="CDD" id="cd07005">
    <property type="entry name" value="cupin_WbuC-like"/>
    <property type="match status" value="1"/>
</dbReference>
<dbReference type="Pfam" id="PF19480">
    <property type="entry name" value="DUF6016"/>
    <property type="match status" value="1"/>
</dbReference>
<evidence type="ECO:0000259" key="1">
    <source>
        <dbReference type="Pfam" id="PF19480"/>
    </source>
</evidence>
<dbReference type="Proteomes" id="UP000236721">
    <property type="component" value="Unassembled WGS sequence"/>
</dbReference>
<reference evidence="3" key="1">
    <citation type="submission" date="2016-10" db="EMBL/GenBank/DDBJ databases">
        <authorList>
            <person name="Varghese N."/>
            <person name="Submissions S."/>
        </authorList>
    </citation>
    <scope>NUCLEOTIDE SEQUENCE [LARGE SCALE GENOMIC DNA]</scope>
    <source>
        <strain evidence="3">CGMCC 1.7062</strain>
    </source>
</reference>
<dbReference type="OrthoDB" id="981227at2"/>
<dbReference type="EMBL" id="FNVG01000024">
    <property type="protein sequence ID" value="SEG62661.1"/>
    <property type="molecule type" value="Genomic_DNA"/>
</dbReference>
<dbReference type="InterPro" id="IPR014710">
    <property type="entry name" value="RmlC-like_jellyroll"/>
</dbReference>
<evidence type="ECO:0000313" key="2">
    <source>
        <dbReference type="EMBL" id="SEG62661.1"/>
    </source>
</evidence>
<gene>
    <name evidence="2" type="ORF">SAMN04488244_12441</name>
</gene>
<evidence type="ECO:0000313" key="3">
    <source>
        <dbReference type="Proteomes" id="UP000236721"/>
    </source>
</evidence>
<name>A0A1H6BPN7_9VIBR</name>
<accession>A0A1H6BPN7</accession>
<dbReference type="SUPFAM" id="SSF51182">
    <property type="entry name" value="RmlC-like cupins"/>
    <property type="match status" value="1"/>
</dbReference>
<dbReference type="Gene3D" id="2.60.120.10">
    <property type="entry name" value="Jelly Rolls"/>
    <property type="match status" value="1"/>
</dbReference>
<dbReference type="InterPro" id="IPR027565">
    <property type="entry name" value="Cupin_WbuC"/>
</dbReference>
<feature type="domain" description="Cupin fold metalloprotein WbuC cupin" evidence="1">
    <location>
        <begin position="5"/>
        <end position="88"/>
    </location>
</feature>
<dbReference type="NCBIfam" id="TIGR04366">
    <property type="entry name" value="cupin_WbuC"/>
    <property type="match status" value="1"/>
</dbReference>
<dbReference type="AlphaFoldDB" id="A0A1H6BPN7"/>
<organism evidence="2 3">
    <name type="scientific">Vibrio hangzhouensis</name>
    <dbReference type="NCBI Taxonomy" id="462991"/>
    <lineage>
        <taxon>Bacteria</taxon>
        <taxon>Pseudomonadati</taxon>
        <taxon>Pseudomonadota</taxon>
        <taxon>Gammaproteobacteria</taxon>
        <taxon>Vibrionales</taxon>
        <taxon>Vibrionaceae</taxon>
        <taxon>Vibrio</taxon>
    </lineage>
</organism>
<dbReference type="RefSeq" id="WP_103881914.1">
    <property type="nucleotide sequence ID" value="NZ_FNVG01000024.1"/>
</dbReference>
<protein>
    <submittedName>
        <fullName evidence="2">Cupin fold metalloprotein, WbuC family</fullName>
    </submittedName>
</protein>
<sequence length="159" mass="18112">MLKIISNQDFDTFAQNAKEAPRQRSHHNLHEQLDAGVQRLFISTEPDTYMRPHRHSEEHKWELFLVLKGQLDLLIFDDEGKVTQRHSLSPETNRAIEIPPGTWHGYACMESGTVGLEIKEGAYIPTPQEDFAPWSPAEGEDGANAYRDWMRTAKPGSSL</sequence>
<keyword evidence="3" id="KW-1185">Reference proteome</keyword>
<proteinExistence type="predicted"/>
<dbReference type="InterPro" id="IPR046058">
    <property type="entry name" value="WbuC_cupin"/>
</dbReference>